<reference evidence="1 2" key="1">
    <citation type="journal article" date="2003" name="Genome Res.">
        <title>Comparative genome analysis of Vibrio vulnificus, a marine pathogen.</title>
        <authorList>
            <person name="Chen C.Y."/>
            <person name="Wu K.M."/>
            <person name="Chang Y.C."/>
            <person name="Chang C.H."/>
            <person name="Tsai H.C."/>
            <person name="Liao T.L."/>
            <person name="Liu Y.M."/>
            <person name="Chen H.J."/>
            <person name="Shen A.B."/>
            <person name="Li J.C."/>
            <person name="Su T.L."/>
            <person name="Shao C.P."/>
            <person name="Lee C.T."/>
            <person name="Hor L.I."/>
            <person name="Tsai S.F."/>
        </authorList>
    </citation>
    <scope>NUCLEOTIDE SEQUENCE [LARGE SCALE GENOMIC DNA]</scope>
    <source>
        <strain evidence="1 2">YJ016</strain>
    </source>
</reference>
<name>Q7MN90_VIBVY</name>
<dbReference type="HOGENOM" id="CLU_3086153_0_0_6"/>
<protein>
    <submittedName>
        <fullName evidence="1">Uncharacterized protein</fullName>
    </submittedName>
</protein>
<dbReference type="EMBL" id="BA000037">
    <property type="protein sequence ID" value="BAC93591.1"/>
    <property type="molecule type" value="Genomic_DNA"/>
</dbReference>
<dbReference type="AlphaFoldDB" id="Q7MN90"/>
<gene>
    <name evidence="1" type="ordered locus">VV0827</name>
</gene>
<dbReference type="KEGG" id="vvy:VV0827"/>
<dbReference type="Proteomes" id="UP000002675">
    <property type="component" value="Chromosome I"/>
</dbReference>
<evidence type="ECO:0000313" key="2">
    <source>
        <dbReference type="Proteomes" id="UP000002675"/>
    </source>
</evidence>
<accession>Q7MN90</accession>
<evidence type="ECO:0000313" key="1">
    <source>
        <dbReference type="EMBL" id="BAC93591.1"/>
    </source>
</evidence>
<sequence length="52" mass="6190">MRKHTFSAKQKRSLAASLFLYFEMMPPLLLIEYIKRQASMLVFLFYGPYPSE</sequence>
<organism evidence="1 2">
    <name type="scientific">Vibrio vulnificus (strain YJ016)</name>
    <dbReference type="NCBI Taxonomy" id="196600"/>
    <lineage>
        <taxon>Bacteria</taxon>
        <taxon>Pseudomonadati</taxon>
        <taxon>Pseudomonadota</taxon>
        <taxon>Gammaproteobacteria</taxon>
        <taxon>Vibrionales</taxon>
        <taxon>Vibrionaceae</taxon>
        <taxon>Vibrio</taxon>
    </lineage>
</organism>
<proteinExistence type="predicted"/>